<accession>A0A4T2C9U9</accession>
<dbReference type="GO" id="GO:0000155">
    <property type="term" value="F:phosphorelay sensor kinase activity"/>
    <property type="evidence" value="ECO:0007669"/>
    <property type="project" value="InterPro"/>
</dbReference>
<keyword evidence="6 11" id="KW-0418">Kinase</keyword>
<comment type="catalytic activity">
    <reaction evidence="1">
        <text>ATP + protein L-histidine = ADP + protein N-phospho-L-histidine.</text>
        <dbReference type="EC" id="2.7.13.3"/>
    </reaction>
</comment>
<organism evidence="11 12">
    <name type="scientific">Subtercola vilae</name>
    <dbReference type="NCBI Taxonomy" id="2056433"/>
    <lineage>
        <taxon>Bacteria</taxon>
        <taxon>Bacillati</taxon>
        <taxon>Actinomycetota</taxon>
        <taxon>Actinomycetes</taxon>
        <taxon>Micrococcales</taxon>
        <taxon>Microbacteriaceae</taxon>
        <taxon>Subtercola</taxon>
    </lineage>
</organism>
<dbReference type="InterPro" id="IPR036890">
    <property type="entry name" value="HATPase_C_sf"/>
</dbReference>
<reference evidence="11 12" key="1">
    <citation type="journal article" date="2019" name="Microorganisms">
        <title>Systematic Affiliation and Genome Analysis of Subtercola vilae DB165(T) with Particular Emphasis on Cold Adaptation of an Isolate from a High-Altitude Cold Volcano Lake.</title>
        <authorList>
            <person name="Villalobos A.S."/>
            <person name="Wiese J."/>
            <person name="Imhoff J.F."/>
            <person name="Dorador C."/>
            <person name="Keller A."/>
            <person name="Hentschel U."/>
        </authorList>
    </citation>
    <scope>NUCLEOTIDE SEQUENCE [LARGE SCALE GENOMIC DNA]</scope>
    <source>
        <strain evidence="11 12">DB165</strain>
    </source>
</reference>
<dbReference type="Gene3D" id="3.30.565.10">
    <property type="entry name" value="Histidine kinase-like ATPase, C-terminal domain"/>
    <property type="match status" value="1"/>
</dbReference>
<dbReference type="InterPro" id="IPR036097">
    <property type="entry name" value="HisK_dim/P_sf"/>
</dbReference>
<evidence type="ECO:0000256" key="4">
    <source>
        <dbReference type="ARBA" id="ARBA00022553"/>
    </source>
</evidence>
<dbReference type="PROSITE" id="PS50109">
    <property type="entry name" value="HIS_KIN"/>
    <property type="match status" value="1"/>
</dbReference>
<dbReference type="SUPFAM" id="SSF47384">
    <property type="entry name" value="Homodimeric domain of signal transducing histidine kinase"/>
    <property type="match status" value="1"/>
</dbReference>
<dbReference type="AlphaFoldDB" id="A0A4T2C9U9"/>
<proteinExistence type="predicted"/>
<dbReference type="PANTHER" id="PTHR45453:SF1">
    <property type="entry name" value="PHOSPHATE REGULON SENSOR PROTEIN PHOR"/>
    <property type="match status" value="1"/>
</dbReference>
<feature type="transmembrane region" description="Helical" evidence="9">
    <location>
        <begin position="36"/>
        <end position="63"/>
    </location>
</feature>
<evidence type="ECO:0000256" key="7">
    <source>
        <dbReference type="ARBA" id="ARBA00023012"/>
    </source>
</evidence>
<feature type="domain" description="Histidine kinase" evidence="10">
    <location>
        <begin position="159"/>
        <end position="391"/>
    </location>
</feature>
<keyword evidence="5" id="KW-0808">Transferase</keyword>
<evidence type="ECO:0000256" key="8">
    <source>
        <dbReference type="ARBA" id="ARBA00039401"/>
    </source>
</evidence>
<dbReference type="PRINTS" id="PR00344">
    <property type="entry name" value="BCTRLSENSOR"/>
</dbReference>
<evidence type="ECO:0000256" key="6">
    <source>
        <dbReference type="ARBA" id="ARBA00022777"/>
    </source>
</evidence>
<keyword evidence="12" id="KW-1185">Reference proteome</keyword>
<dbReference type="InterPro" id="IPR050351">
    <property type="entry name" value="BphY/WalK/GraS-like"/>
</dbReference>
<evidence type="ECO:0000313" key="12">
    <source>
        <dbReference type="Proteomes" id="UP000306192"/>
    </source>
</evidence>
<gene>
    <name evidence="11" type="ORF">D4765_02545</name>
</gene>
<dbReference type="SUPFAM" id="SSF55874">
    <property type="entry name" value="ATPase domain of HSP90 chaperone/DNA topoisomerase II/histidine kinase"/>
    <property type="match status" value="1"/>
</dbReference>
<name>A0A4T2C9U9_9MICO</name>
<keyword evidence="9" id="KW-1133">Transmembrane helix</keyword>
<feature type="transmembrane region" description="Helical" evidence="9">
    <location>
        <begin position="69"/>
        <end position="95"/>
    </location>
</feature>
<dbReference type="Pfam" id="PF00512">
    <property type="entry name" value="HisKA"/>
    <property type="match status" value="1"/>
</dbReference>
<dbReference type="CDD" id="cd00075">
    <property type="entry name" value="HATPase"/>
    <property type="match status" value="1"/>
</dbReference>
<comment type="subcellular location">
    <subcellularLocation>
        <location evidence="2">Cell membrane</location>
    </subcellularLocation>
</comment>
<keyword evidence="9" id="KW-0472">Membrane</keyword>
<dbReference type="InterPro" id="IPR004358">
    <property type="entry name" value="Sig_transdc_His_kin-like_C"/>
</dbReference>
<dbReference type="GO" id="GO:0016036">
    <property type="term" value="P:cellular response to phosphate starvation"/>
    <property type="evidence" value="ECO:0007669"/>
    <property type="project" value="TreeGrafter"/>
</dbReference>
<dbReference type="Gene3D" id="1.10.287.130">
    <property type="match status" value="1"/>
</dbReference>
<evidence type="ECO:0000256" key="2">
    <source>
        <dbReference type="ARBA" id="ARBA00004236"/>
    </source>
</evidence>
<keyword evidence="7" id="KW-0902">Two-component regulatory system</keyword>
<dbReference type="Proteomes" id="UP000306192">
    <property type="component" value="Unassembled WGS sequence"/>
</dbReference>
<keyword evidence="9" id="KW-0812">Transmembrane</keyword>
<dbReference type="OrthoDB" id="9806130at2"/>
<dbReference type="GO" id="GO:0004721">
    <property type="term" value="F:phosphoprotein phosphatase activity"/>
    <property type="evidence" value="ECO:0007669"/>
    <property type="project" value="TreeGrafter"/>
</dbReference>
<evidence type="ECO:0000256" key="9">
    <source>
        <dbReference type="SAM" id="Phobius"/>
    </source>
</evidence>
<dbReference type="PANTHER" id="PTHR45453">
    <property type="entry name" value="PHOSPHATE REGULON SENSOR PROTEIN PHOR"/>
    <property type="match status" value="1"/>
</dbReference>
<comment type="caution">
    <text evidence="11">The sequence shown here is derived from an EMBL/GenBank/DDBJ whole genome shotgun (WGS) entry which is preliminary data.</text>
</comment>
<dbReference type="CDD" id="cd00082">
    <property type="entry name" value="HisKA"/>
    <property type="match status" value="1"/>
</dbReference>
<evidence type="ECO:0000259" key="10">
    <source>
        <dbReference type="PROSITE" id="PS50109"/>
    </source>
</evidence>
<evidence type="ECO:0000313" key="11">
    <source>
        <dbReference type="EMBL" id="TIH40442.1"/>
    </source>
</evidence>
<dbReference type="SMART" id="SM00387">
    <property type="entry name" value="HATPase_c"/>
    <property type="match status" value="1"/>
</dbReference>
<feature type="transmembrane region" description="Helical" evidence="9">
    <location>
        <begin position="6"/>
        <end position="29"/>
    </location>
</feature>
<dbReference type="EC" id="2.7.13.3" evidence="3"/>
<dbReference type="InterPro" id="IPR003594">
    <property type="entry name" value="HATPase_dom"/>
</dbReference>
<dbReference type="InterPro" id="IPR005467">
    <property type="entry name" value="His_kinase_dom"/>
</dbReference>
<dbReference type="InterPro" id="IPR003661">
    <property type="entry name" value="HisK_dim/P_dom"/>
</dbReference>
<dbReference type="FunFam" id="1.10.287.130:FF:000001">
    <property type="entry name" value="Two-component sensor histidine kinase"/>
    <property type="match status" value="1"/>
</dbReference>
<dbReference type="Pfam" id="PF02518">
    <property type="entry name" value="HATPase_c"/>
    <property type="match status" value="1"/>
</dbReference>
<dbReference type="GO" id="GO:0005886">
    <property type="term" value="C:plasma membrane"/>
    <property type="evidence" value="ECO:0007669"/>
    <property type="project" value="UniProtKB-SubCell"/>
</dbReference>
<dbReference type="RefSeq" id="WP_136640647.1">
    <property type="nucleotide sequence ID" value="NZ_QYRT01000003.1"/>
</dbReference>
<protein>
    <recommendedName>
        <fullName evidence="8">Sensor-like histidine kinase SenX3</fullName>
        <ecNumber evidence="3">2.7.13.3</ecNumber>
    </recommendedName>
</protein>
<dbReference type="SMART" id="SM00388">
    <property type="entry name" value="HisKA"/>
    <property type="match status" value="1"/>
</dbReference>
<keyword evidence="4" id="KW-0597">Phosphoprotein</keyword>
<sequence>MLLSDIADVALIAFVTTIVIGGCASVLLLALRRASLFAQLCVVVLAVTLSAVASMITVANAMYLSAHDLTVAVAVASIAGVVSLALAALLGWMIVRNSRALSAATRKLGAGERVDEVGRHYSAELAALGAELVSASARLADAHAQTAQLEASRRELVAWISHDLRTPLAGLRAMSESLEDGLADDTQRYYRQMRSQVEQLSRMVDDLFELSKIDSGTLQLTLDDVSLFDIVSDAVADVQSFAAGREIRVASAFRRDVVVRADARELSRAITNLLVNALQHSPHASPITVSADVFDGHASLSVIDGGSGIPDADLARVFEPGWRGASARTPAVGLSAGTAATPGSALTEPHSSGAGLGLAIVRGIAEAHNGSVSVRNVPGGCRFDLSLPTAA</sequence>
<evidence type="ECO:0000256" key="3">
    <source>
        <dbReference type="ARBA" id="ARBA00012438"/>
    </source>
</evidence>
<evidence type="ECO:0000256" key="1">
    <source>
        <dbReference type="ARBA" id="ARBA00000085"/>
    </source>
</evidence>
<dbReference type="EMBL" id="QYRT01000003">
    <property type="protein sequence ID" value="TIH40442.1"/>
    <property type="molecule type" value="Genomic_DNA"/>
</dbReference>
<evidence type="ECO:0000256" key="5">
    <source>
        <dbReference type="ARBA" id="ARBA00022679"/>
    </source>
</evidence>